<dbReference type="Pfam" id="PF01208">
    <property type="entry name" value="URO-D"/>
    <property type="match status" value="1"/>
</dbReference>
<evidence type="ECO:0000256" key="1">
    <source>
        <dbReference type="ARBA" id="ARBA00002448"/>
    </source>
</evidence>
<comment type="pathway">
    <text evidence="3 13">Porphyrin-containing compound metabolism; protoporphyrin-IX biosynthesis; coproporphyrinogen-III from 5-aminolevulinate: step 4/4.</text>
</comment>
<keyword evidence="8 13" id="KW-0210">Decarboxylase</keyword>
<dbReference type="GO" id="GO:0004853">
    <property type="term" value="F:uroporphyrinogen decarboxylase activity"/>
    <property type="evidence" value="ECO:0007669"/>
    <property type="project" value="UniProtKB-EC"/>
</dbReference>
<evidence type="ECO:0000256" key="11">
    <source>
        <dbReference type="ARBA" id="ARBA00023244"/>
    </source>
</evidence>
<dbReference type="GO" id="GO:0015995">
    <property type="term" value="P:chlorophyll biosynthetic process"/>
    <property type="evidence" value="ECO:0007669"/>
    <property type="project" value="UniProtKB-KW"/>
</dbReference>
<dbReference type="NCBIfam" id="TIGR01464">
    <property type="entry name" value="hemE"/>
    <property type="match status" value="1"/>
</dbReference>
<evidence type="ECO:0000256" key="14">
    <source>
        <dbReference type="RuleBase" id="RU004169"/>
    </source>
</evidence>
<organism evidence="17 18">
    <name type="scientific">Populus alba x Populus x berolinensis</name>
    <dbReference type="NCBI Taxonomy" id="444605"/>
    <lineage>
        <taxon>Eukaryota</taxon>
        <taxon>Viridiplantae</taxon>
        <taxon>Streptophyta</taxon>
        <taxon>Embryophyta</taxon>
        <taxon>Tracheophyta</taxon>
        <taxon>Spermatophyta</taxon>
        <taxon>Magnoliopsida</taxon>
        <taxon>eudicotyledons</taxon>
        <taxon>Gunneridae</taxon>
        <taxon>Pentapetalae</taxon>
        <taxon>rosids</taxon>
        <taxon>fabids</taxon>
        <taxon>Malpighiales</taxon>
        <taxon>Salicaceae</taxon>
        <taxon>Saliceae</taxon>
        <taxon>Populus</taxon>
    </lineage>
</organism>
<comment type="catalytic activity">
    <reaction evidence="12 13">
        <text>uroporphyrinogen III + 4 H(+) = coproporphyrinogen III + 4 CO2</text>
        <dbReference type="Rhea" id="RHEA:19865"/>
        <dbReference type="ChEBI" id="CHEBI:15378"/>
        <dbReference type="ChEBI" id="CHEBI:16526"/>
        <dbReference type="ChEBI" id="CHEBI:57308"/>
        <dbReference type="ChEBI" id="CHEBI:57309"/>
        <dbReference type="EC" id="4.1.1.37"/>
    </reaction>
</comment>
<dbReference type="PANTHER" id="PTHR21091:SF167">
    <property type="entry name" value="UROPORPHYRINOGEN DECARBOXYLASE 1, CHLOROPLASTIC"/>
    <property type="match status" value="1"/>
</dbReference>
<evidence type="ECO:0000256" key="10">
    <source>
        <dbReference type="ARBA" id="ARBA00023239"/>
    </source>
</evidence>
<accession>A0AAD6RT94</accession>
<dbReference type="PANTHER" id="PTHR21091">
    <property type="entry name" value="METHYLTETRAHYDROFOLATE:HOMOCYSTEINE METHYLTRANSFERASE RELATED"/>
    <property type="match status" value="1"/>
</dbReference>
<dbReference type="InterPro" id="IPR036322">
    <property type="entry name" value="WD40_repeat_dom_sf"/>
</dbReference>
<comment type="similarity">
    <text evidence="5 14">Belongs to the uroporphyrinogen decarboxylase family.</text>
</comment>
<dbReference type="EMBL" id="JAQIZT010000001">
    <property type="protein sequence ID" value="KAJ7014597.1"/>
    <property type="molecule type" value="Genomic_DNA"/>
</dbReference>
<evidence type="ECO:0000256" key="7">
    <source>
        <dbReference type="ARBA" id="ARBA00012288"/>
    </source>
</evidence>
<reference evidence="17 18" key="1">
    <citation type="journal article" date="2023" name="Mol. Ecol. Resour.">
        <title>Chromosome-level genome assembly of a triploid poplar Populus alba 'Berolinensis'.</title>
        <authorList>
            <person name="Chen S."/>
            <person name="Yu Y."/>
            <person name="Wang X."/>
            <person name="Wang S."/>
            <person name="Zhang T."/>
            <person name="Zhou Y."/>
            <person name="He R."/>
            <person name="Meng N."/>
            <person name="Wang Y."/>
            <person name="Liu W."/>
            <person name="Liu Z."/>
            <person name="Liu J."/>
            <person name="Guo Q."/>
            <person name="Huang H."/>
            <person name="Sederoff R.R."/>
            <person name="Wang G."/>
            <person name="Qu G."/>
            <person name="Chen S."/>
        </authorList>
    </citation>
    <scope>NUCLEOTIDE SEQUENCE [LARGE SCALE GENOMIC DNA]</scope>
    <source>
        <strain evidence="17">SC-2020</strain>
    </source>
</reference>
<evidence type="ECO:0000256" key="8">
    <source>
        <dbReference type="ARBA" id="ARBA00022793"/>
    </source>
</evidence>
<dbReference type="CDD" id="cd00717">
    <property type="entry name" value="URO-D"/>
    <property type="match status" value="1"/>
</dbReference>
<comment type="subunit">
    <text evidence="6">Homodimer.</text>
</comment>
<keyword evidence="9" id="KW-0149">Chlorophyll biosynthesis</keyword>
<evidence type="ECO:0000256" key="13">
    <source>
        <dbReference type="RuleBase" id="RU000554"/>
    </source>
</evidence>
<comment type="pathway">
    <text evidence="4">Porphyrin-containing compound metabolism; chlorophyll biosynthesis.</text>
</comment>
<dbReference type="InterPro" id="IPR006361">
    <property type="entry name" value="Uroporphyrinogen_deCO2ase_HemE"/>
</dbReference>
<comment type="subcellular location">
    <subcellularLocation>
        <location evidence="2">Plastid</location>
        <location evidence="2">Chloroplast</location>
    </subcellularLocation>
</comment>
<keyword evidence="18" id="KW-1185">Reference proteome</keyword>
<dbReference type="EC" id="4.1.1.37" evidence="7 13"/>
<evidence type="ECO:0000259" key="16">
    <source>
        <dbReference type="PROSITE" id="PS00907"/>
    </source>
</evidence>
<dbReference type="AlphaFoldDB" id="A0AAD6RT94"/>
<dbReference type="SUPFAM" id="SSF50978">
    <property type="entry name" value="WD40 repeat-like"/>
    <property type="match status" value="1"/>
</dbReference>
<evidence type="ECO:0000256" key="9">
    <source>
        <dbReference type="ARBA" id="ARBA00023171"/>
    </source>
</evidence>
<dbReference type="InterPro" id="IPR032839">
    <property type="entry name" value="RAB3GAP_N"/>
</dbReference>
<comment type="function">
    <text evidence="1">Catalyzes the decarboxylation of four acetate groups of uroporphyrinogen-III to yield coproporphyrinogen-III.</text>
</comment>
<dbReference type="GO" id="GO:0009507">
    <property type="term" value="C:chloroplast"/>
    <property type="evidence" value="ECO:0007669"/>
    <property type="project" value="UniProtKB-SubCell"/>
</dbReference>
<dbReference type="Proteomes" id="UP001164929">
    <property type="component" value="Chromosome 1"/>
</dbReference>
<evidence type="ECO:0000256" key="5">
    <source>
        <dbReference type="ARBA" id="ARBA00009935"/>
    </source>
</evidence>
<evidence type="ECO:0000256" key="4">
    <source>
        <dbReference type="ARBA" id="ARBA00005173"/>
    </source>
</evidence>
<proteinExistence type="inferred from homology"/>
<evidence type="ECO:0000313" key="18">
    <source>
        <dbReference type="Proteomes" id="UP001164929"/>
    </source>
</evidence>
<dbReference type="SUPFAM" id="SSF51726">
    <property type="entry name" value="UROD/MetE-like"/>
    <property type="match status" value="1"/>
</dbReference>
<evidence type="ECO:0000256" key="2">
    <source>
        <dbReference type="ARBA" id="ARBA00004229"/>
    </source>
</evidence>
<evidence type="ECO:0000256" key="6">
    <source>
        <dbReference type="ARBA" id="ARBA00011738"/>
    </source>
</evidence>
<dbReference type="InterPro" id="IPR000257">
    <property type="entry name" value="Uroporphyrinogen_deCOase"/>
</dbReference>
<sequence>MSSKRSHTTELGCIASEELTDLGAGKEGWLVENPNLLCALDTHSLALANRSLILITGWDDGPRIKIRPELSPIESEIISALEWLVFDEIKVIAVGTSRGYFMVYSLDGLLIHRQLVYPGRILKLRVRGTKKDMMSSHEGSSEEVSVVIPGVIARFDGANIRNILQDWFQETNSHFWDEKSKRRDYEELGNGFKRLPHQLWSVDKFGLCADAAITGIMPPPLMEIQSSQRYYRAVTIGEDAVISAYRLSEDRSRSLVGAILSKVVPAAFSTISSVSKMIWRSERTPTKKPEVKPQSFAKASPLTCLKDHPRKGEKLTLSPSGTLAAITDSLGRILLLDTQALVVVRLWKGYRDANCLFMEMLVSMNSAGASSSRYEPSKSDYCLCLAIHAPRKGIIEVWQMRTGPRLLTIQCGKGSKLLQPTYRFGSSLDSPYVPLEVFLLNGDSDPLLVKAAKGEPVSRPPAWMMRQAGRYMAVYRKLAEKYPSFRERSETTDLIVEISLQPWEAFHPDGVIIFSDILTPLPAFGVPFDIEEVRGPVIQSPIRCEEGLKALHPIELEKLQFVGDSLRILRNEVEGRAAVLGFVGAPWTIATYIVEGGTTRTYTNIKSMCHTAPQVLRALLSHLTKAISDYIVFQVESGAHCIQIFDSWGGQLPPDMWDRWSKPYIEEIVSTVRNKCPETPLVLYINGNGGLLERMKGTGVDVIGLDWTVDLADGRKRLGSGISVQGNVDPAYLFSPLPALTDEIKRVVRCAGPRGHILNLGHGVLVGTPEEAVAHFFEVARSLKFTTPQGHVVEEPKLPVIDSGAD</sequence>
<evidence type="ECO:0000259" key="15">
    <source>
        <dbReference type="PROSITE" id="PS00906"/>
    </source>
</evidence>
<keyword evidence="11 13" id="KW-0627">Porphyrin biosynthesis</keyword>
<keyword evidence="10 13" id="KW-0456">Lyase</keyword>
<feature type="domain" description="Uroporphyrinogen decarboxylase (URO-D)" evidence="15">
    <location>
        <begin position="461"/>
        <end position="470"/>
    </location>
</feature>
<dbReference type="PROSITE" id="PS00906">
    <property type="entry name" value="UROD_1"/>
    <property type="match status" value="1"/>
</dbReference>
<evidence type="ECO:0000256" key="3">
    <source>
        <dbReference type="ARBA" id="ARBA00004804"/>
    </source>
</evidence>
<evidence type="ECO:0000256" key="12">
    <source>
        <dbReference type="ARBA" id="ARBA00048033"/>
    </source>
</evidence>
<name>A0AAD6RT94_9ROSI</name>
<dbReference type="Pfam" id="PF14655">
    <property type="entry name" value="RAB3GAP2_N"/>
    <property type="match status" value="1"/>
</dbReference>
<dbReference type="FunFam" id="3.20.20.210:FF:000006">
    <property type="entry name" value="Uroporphyrinogen decarboxylase"/>
    <property type="match status" value="1"/>
</dbReference>
<dbReference type="InterPro" id="IPR038071">
    <property type="entry name" value="UROD/MetE-like_sf"/>
</dbReference>
<evidence type="ECO:0000313" key="17">
    <source>
        <dbReference type="EMBL" id="KAJ7014597.1"/>
    </source>
</evidence>
<dbReference type="PROSITE" id="PS00907">
    <property type="entry name" value="UROD_2"/>
    <property type="match status" value="1"/>
</dbReference>
<comment type="caution">
    <text evidence="17">The sequence shown here is derived from an EMBL/GenBank/DDBJ whole genome shotgun (WGS) entry which is preliminary data.</text>
</comment>
<dbReference type="Gene3D" id="3.20.20.210">
    <property type="match status" value="1"/>
</dbReference>
<dbReference type="HAMAP" id="MF_00218">
    <property type="entry name" value="URO_D"/>
    <property type="match status" value="1"/>
</dbReference>
<gene>
    <name evidence="17" type="ORF">NC653_004033</name>
</gene>
<feature type="domain" description="Uroporphyrinogen decarboxylase (URO-D)" evidence="16">
    <location>
        <begin position="580"/>
        <end position="596"/>
    </location>
</feature>
<protein>
    <recommendedName>
        <fullName evidence="7 13">Uroporphyrinogen decarboxylase</fullName>
        <ecNumber evidence="7 13">4.1.1.37</ecNumber>
    </recommendedName>
</protein>